<dbReference type="EMBL" id="CP007510">
    <property type="protein sequence ID" value="AHY45265.1"/>
    <property type="molecule type" value="Genomic_DNA"/>
</dbReference>
<evidence type="ECO:0000313" key="2">
    <source>
        <dbReference type="Proteomes" id="UP000025238"/>
    </source>
</evidence>
<proteinExistence type="predicted"/>
<dbReference type="AlphaFoldDB" id="A0A023WZS3"/>
<dbReference type="KEGG" id="pstu:UIB01_22585"/>
<dbReference type="Proteomes" id="UP000025238">
    <property type="component" value="Plasmid pLIB119"/>
</dbReference>
<sequence>MNDDFTPRPTGSGANDTRLAAMARRKELMKIARGEPLGPNDTDRVIRLMEQQGMLASPAP</sequence>
<dbReference type="PATRIC" id="fig|316.97.peg.4525"/>
<geneLocation type="plasmid" evidence="1 2">
    <name>pLIB119</name>
</geneLocation>
<accession>A0A023WZS3</accession>
<protein>
    <submittedName>
        <fullName evidence="1">Uncharacterized protein</fullName>
    </submittedName>
</protein>
<name>A0A023WZS3_STUST</name>
<evidence type="ECO:0000313" key="1">
    <source>
        <dbReference type="EMBL" id="AHY45265.1"/>
    </source>
</evidence>
<keyword evidence="1" id="KW-0614">Plasmid</keyword>
<organism evidence="1 2">
    <name type="scientific">Stutzerimonas stutzeri</name>
    <name type="common">Pseudomonas stutzeri</name>
    <dbReference type="NCBI Taxonomy" id="316"/>
    <lineage>
        <taxon>Bacteria</taxon>
        <taxon>Pseudomonadati</taxon>
        <taxon>Pseudomonadota</taxon>
        <taxon>Gammaproteobacteria</taxon>
        <taxon>Pseudomonadales</taxon>
        <taxon>Pseudomonadaceae</taxon>
        <taxon>Stutzerimonas</taxon>
    </lineage>
</organism>
<gene>
    <name evidence="1" type="ORF">UIB01_22585</name>
</gene>
<reference evidence="1 2" key="1">
    <citation type="submission" date="2014-03" db="EMBL/GenBank/DDBJ databases">
        <title>Complete genome sequence of Pseudomonas stutzeri 19SMN4.</title>
        <authorList>
            <person name="Brunet-Galmes I."/>
            <person name="Nogales B."/>
            <person name="Busquets A."/>
            <person name="Pena A."/>
            <person name="Gomila M."/>
            <person name="Garcia-Valdes E."/>
            <person name="Lalucat J."/>
            <person name="Bennasar A."/>
            <person name="Bosch R."/>
        </authorList>
    </citation>
    <scope>NUCLEOTIDE SEQUENCE [LARGE SCALE GENOMIC DNA]</scope>
    <source>
        <strain evidence="1 2">19SMN4</strain>
        <plasmid evidence="2">Plasmid pLIB119</plasmid>
    </source>
</reference>